<dbReference type="EMBL" id="QOIN01000026">
    <property type="protein sequence ID" value="RCG28087.1"/>
    <property type="molecule type" value="Genomic_DNA"/>
</dbReference>
<evidence type="ECO:0000313" key="5">
    <source>
        <dbReference type="Proteomes" id="UP000252914"/>
    </source>
</evidence>
<comment type="caution">
    <text evidence="4">The sequence shown here is derived from an EMBL/GenBank/DDBJ whole genome shotgun (WGS) entry which is preliminary data.</text>
</comment>
<dbReference type="AlphaFoldDB" id="A0A367FEG9"/>
<feature type="region of interest" description="Disordered" evidence="1">
    <location>
        <begin position="27"/>
        <end position="83"/>
    </location>
</feature>
<gene>
    <name evidence="4" type="ORF">DTL70_02995</name>
</gene>
<keyword evidence="5" id="KW-1185">Reference proteome</keyword>
<dbReference type="RefSeq" id="WP_114020245.1">
    <property type="nucleotide sequence ID" value="NZ_QOIN01000026.1"/>
</dbReference>
<feature type="compositionally biased region" description="Low complexity" evidence="1">
    <location>
        <begin position="27"/>
        <end position="43"/>
    </location>
</feature>
<dbReference type="PROSITE" id="PS51257">
    <property type="entry name" value="PROKAR_LIPOPROTEIN"/>
    <property type="match status" value="1"/>
</dbReference>
<evidence type="ECO:0000256" key="2">
    <source>
        <dbReference type="SAM" id="SignalP"/>
    </source>
</evidence>
<sequence>MSAMLNRAVRCTAAVLAVVAVGAGATACNSSSDSSASKGGSQSAEKDSGKGKVQEASGVKMKETAAKGSRTDAINVSSGSASKRCHTGELDFKWGGPHGGRPDMEADYQQVASIQIENDGGRTCTLRGFPGVQLVSESGDTWDLRRSSDTPSTMTLKPGESTAAVSMNILPVPEGMEGPKRFAPSKVLVTPPDETSHVTLDWPYGGAILDQSGATRPGTFVNPIGIG</sequence>
<keyword evidence="2" id="KW-0732">Signal</keyword>
<feature type="chain" id="PRO_5038391527" evidence="2">
    <location>
        <begin position="28"/>
        <end position="227"/>
    </location>
</feature>
<feature type="domain" description="DUF4232" evidence="3">
    <location>
        <begin position="85"/>
        <end position="204"/>
    </location>
</feature>
<proteinExistence type="predicted"/>
<evidence type="ECO:0000259" key="3">
    <source>
        <dbReference type="Pfam" id="PF14016"/>
    </source>
</evidence>
<accession>A0A367FEG9</accession>
<evidence type="ECO:0000256" key="1">
    <source>
        <dbReference type="SAM" id="MobiDB-lite"/>
    </source>
</evidence>
<protein>
    <submittedName>
        <fullName evidence="4">DUF4232 domain-containing protein</fullName>
    </submittedName>
</protein>
<dbReference type="Pfam" id="PF14016">
    <property type="entry name" value="DUF4232"/>
    <property type="match status" value="1"/>
</dbReference>
<dbReference type="Proteomes" id="UP000252914">
    <property type="component" value="Unassembled WGS sequence"/>
</dbReference>
<feature type="compositionally biased region" description="Polar residues" evidence="1">
    <location>
        <begin position="72"/>
        <end position="81"/>
    </location>
</feature>
<dbReference type="InterPro" id="IPR025326">
    <property type="entry name" value="DUF4232"/>
</dbReference>
<feature type="signal peptide" evidence="2">
    <location>
        <begin position="1"/>
        <end position="27"/>
    </location>
</feature>
<organism evidence="4 5">
    <name type="scientific">Streptomyces diacarni</name>
    <dbReference type="NCBI Taxonomy" id="2800381"/>
    <lineage>
        <taxon>Bacteria</taxon>
        <taxon>Bacillati</taxon>
        <taxon>Actinomycetota</taxon>
        <taxon>Actinomycetes</taxon>
        <taxon>Kitasatosporales</taxon>
        <taxon>Streptomycetaceae</taxon>
        <taxon>Streptomyces</taxon>
    </lineage>
</organism>
<reference evidence="4 5" key="1">
    <citation type="submission" date="2018-06" db="EMBL/GenBank/DDBJ databases">
        <title>Streptomyces reniochalinae sp. nov. and Streptomyces diacarnus sp. nov. from marine sponges.</title>
        <authorList>
            <person name="Li L."/>
        </authorList>
    </citation>
    <scope>NUCLEOTIDE SEQUENCE [LARGE SCALE GENOMIC DNA]</scope>
    <source>
        <strain evidence="4 5">LHW51701</strain>
    </source>
</reference>
<evidence type="ECO:0000313" key="4">
    <source>
        <dbReference type="EMBL" id="RCG28087.1"/>
    </source>
</evidence>
<name>A0A367FEG9_9ACTN</name>
<feature type="compositionally biased region" description="Basic and acidic residues" evidence="1">
    <location>
        <begin position="44"/>
        <end position="53"/>
    </location>
</feature>